<evidence type="ECO:0000256" key="2">
    <source>
        <dbReference type="ARBA" id="ARBA00001958"/>
    </source>
</evidence>
<evidence type="ECO:0000256" key="11">
    <source>
        <dbReference type="ARBA" id="ARBA00022840"/>
    </source>
</evidence>
<feature type="active site" description="Proton acceptor" evidence="16">
    <location>
        <position position="103"/>
    </location>
</feature>
<evidence type="ECO:0000256" key="15">
    <source>
        <dbReference type="ARBA" id="ARBA00040883"/>
    </source>
</evidence>
<keyword evidence="13 16" id="KW-0173">Coenzyme A biosynthesis</keyword>
<name>A0A095WW94_9GAMM</name>
<feature type="binding site" evidence="16">
    <location>
        <position position="126"/>
    </location>
    <ligand>
        <name>ATP</name>
        <dbReference type="ChEBI" id="CHEBI:30616"/>
    </ligand>
</feature>
<keyword evidence="10 16" id="KW-0418">Kinase</keyword>
<comment type="cofactor">
    <cofactor evidence="16">
        <name>NH4(+)</name>
        <dbReference type="ChEBI" id="CHEBI:28938"/>
    </cofactor>
    <cofactor evidence="16">
        <name>K(+)</name>
        <dbReference type="ChEBI" id="CHEBI:29103"/>
    </cofactor>
    <text evidence="16">A monovalent cation. Ammonium or potassium.</text>
</comment>
<comment type="caution">
    <text evidence="17">The sequence shown here is derived from an EMBL/GenBank/DDBJ whole genome shotgun (WGS) entry which is preliminary data.</text>
</comment>
<protein>
    <recommendedName>
        <fullName evidence="15 16">Type III pantothenate kinase</fullName>
        <ecNumber evidence="6 16">2.7.1.33</ecNumber>
    </recommendedName>
    <alternativeName>
        <fullName evidence="16">PanK-III</fullName>
    </alternativeName>
    <alternativeName>
        <fullName evidence="16">Pantothenic acid kinase</fullName>
    </alternativeName>
</protein>
<gene>
    <name evidence="16" type="primary">coaX</name>
    <name evidence="17" type="ORF">HRUBRA_02455</name>
</gene>
<feature type="binding site" evidence="16">
    <location>
        <begin position="11"/>
        <end position="18"/>
    </location>
    <ligand>
        <name>ATP</name>
        <dbReference type="ChEBI" id="CHEBI:30616"/>
    </ligand>
</feature>
<keyword evidence="9 16" id="KW-0547">Nucleotide-binding</keyword>
<evidence type="ECO:0000256" key="1">
    <source>
        <dbReference type="ARBA" id="ARBA00001206"/>
    </source>
</evidence>
<comment type="catalytic activity">
    <reaction evidence="1 16">
        <text>(R)-pantothenate + ATP = (R)-4'-phosphopantothenate + ADP + H(+)</text>
        <dbReference type="Rhea" id="RHEA:16373"/>
        <dbReference type="ChEBI" id="CHEBI:10986"/>
        <dbReference type="ChEBI" id="CHEBI:15378"/>
        <dbReference type="ChEBI" id="CHEBI:29032"/>
        <dbReference type="ChEBI" id="CHEBI:30616"/>
        <dbReference type="ChEBI" id="CHEBI:456216"/>
        <dbReference type="EC" id="2.7.1.33"/>
    </reaction>
</comment>
<dbReference type="InterPro" id="IPR043129">
    <property type="entry name" value="ATPase_NBD"/>
</dbReference>
<comment type="pathway">
    <text evidence="4 16">Cofactor biosynthesis; coenzyme A biosynthesis; CoA from (R)-pantothenate: step 1/5.</text>
</comment>
<evidence type="ECO:0000313" key="18">
    <source>
        <dbReference type="Proteomes" id="UP000029640"/>
    </source>
</evidence>
<dbReference type="GO" id="GO:0046872">
    <property type="term" value="F:metal ion binding"/>
    <property type="evidence" value="ECO:0007669"/>
    <property type="project" value="UniProtKB-KW"/>
</dbReference>
<dbReference type="HAMAP" id="MF_01274">
    <property type="entry name" value="Pantothen_kinase_3"/>
    <property type="match status" value="1"/>
</dbReference>
<dbReference type="EC" id="2.7.1.33" evidence="6 16"/>
<dbReference type="PANTHER" id="PTHR34265">
    <property type="entry name" value="TYPE III PANTOTHENATE KINASE"/>
    <property type="match status" value="1"/>
</dbReference>
<dbReference type="AlphaFoldDB" id="A0A095WW94"/>
<comment type="function">
    <text evidence="16">Catalyzes the phosphorylation of pantothenate (Pan), the first step in CoA biosynthesis.</text>
</comment>
<keyword evidence="12 16" id="KW-0630">Potassium</keyword>
<feature type="binding site" evidence="16">
    <location>
        <position position="178"/>
    </location>
    <ligand>
        <name>substrate</name>
    </ligand>
</feature>
<sequence>MSIIGLVLQLDLGNSRLKWRLIDCGGGTVLGRGACAPLDDAWLQQPVAVAAVQVASVASDATDAALAARVRDRFAVEPWFARATPQCGDLSNSYAEPQRMGVDRWLAMVAARARCRERLCVVDAGSALTIDLVAADGRHEGGYIIPGSALMARALQTATDRVRFDDGEGDSLAPGQSTAACVYHGIALAQAGALQLALMEAQRQGAAPRVLLTGGAARQLRRLLGGLVALPLELAEDLVLDGLALAARS</sequence>
<proteinExistence type="inferred from homology"/>
<keyword evidence="18" id="KW-1185">Reference proteome</keyword>
<dbReference type="STRING" id="1265313.HRUBRA_02455"/>
<dbReference type="GO" id="GO:0005524">
    <property type="term" value="F:ATP binding"/>
    <property type="evidence" value="ECO:0007669"/>
    <property type="project" value="UniProtKB-UniRule"/>
</dbReference>
<evidence type="ECO:0000256" key="10">
    <source>
        <dbReference type="ARBA" id="ARBA00022777"/>
    </source>
</evidence>
<evidence type="ECO:0000256" key="3">
    <source>
        <dbReference type="ARBA" id="ARBA00004496"/>
    </source>
</evidence>
<accession>A0A095WW94</accession>
<dbReference type="eggNOG" id="COG1521">
    <property type="taxonomic scope" value="Bacteria"/>
</dbReference>
<reference evidence="17 18" key="1">
    <citation type="journal article" date="2014" name="Genome Announc.">
        <title>Genome Sequence of Gammaproteobacterial Pseudohaliea rubra Type Strain DSM 19751, Isolated from Coastal Seawater of the Mediterranean Sea.</title>
        <authorList>
            <person name="Spring S."/>
            <person name="Fiebig A."/>
            <person name="Riedel T."/>
            <person name="Goker M."/>
            <person name="Klenk H.P."/>
        </authorList>
    </citation>
    <scope>NUCLEOTIDE SEQUENCE [LARGE SCALE GENOMIC DNA]</scope>
    <source>
        <strain evidence="17 18">DSM 19751</strain>
    </source>
</reference>
<dbReference type="Proteomes" id="UP000029640">
    <property type="component" value="Unassembled WGS sequence"/>
</dbReference>
<dbReference type="CDD" id="cd24015">
    <property type="entry name" value="ASKHA_NBD_PanK-III"/>
    <property type="match status" value="1"/>
</dbReference>
<dbReference type="SUPFAM" id="SSF53067">
    <property type="entry name" value="Actin-like ATPase domain"/>
    <property type="match status" value="2"/>
</dbReference>
<dbReference type="Gene3D" id="3.30.420.40">
    <property type="match status" value="2"/>
</dbReference>
<dbReference type="Pfam" id="PF03309">
    <property type="entry name" value="Pan_kinase"/>
    <property type="match status" value="1"/>
</dbReference>
<dbReference type="GO" id="GO:0004594">
    <property type="term" value="F:pantothenate kinase activity"/>
    <property type="evidence" value="ECO:0007669"/>
    <property type="project" value="UniProtKB-UniRule"/>
</dbReference>
<keyword evidence="16" id="KW-0479">Metal-binding</keyword>
<evidence type="ECO:0000256" key="7">
    <source>
        <dbReference type="ARBA" id="ARBA00022490"/>
    </source>
</evidence>
<organism evidence="17 18">
    <name type="scientific">Pseudohaliea rubra DSM 19751</name>
    <dbReference type="NCBI Taxonomy" id="1265313"/>
    <lineage>
        <taxon>Bacteria</taxon>
        <taxon>Pseudomonadati</taxon>
        <taxon>Pseudomonadota</taxon>
        <taxon>Gammaproteobacteria</taxon>
        <taxon>Cellvibrionales</taxon>
        <taxon>Halieaceae</taxon>
        <taxon>Pseudohaliea</taxon>
    </lineage>
</organism>
<comment type="subunit">
    <text evidence="5 16">Homodimer.</text>
</comment>
<dbReference type="PATRIC" id="fig|1265313.6.peg.2423"/>
<comment type="similarity">
    <text evidence="14 16">Belongs to the type III pantothenate kinase family.</text>
</comment>
<evidence type="ECO:0000256" key="9">
    <source>
        <dbReference type="ARBA" id="ARBA00022741"/>
    </source>
</evidence>
<evidence type="ECO:0000256" key="16">
    <source>
        <dbReference type="HAMAP-Rule" id="MF_01274"/>
    </source>
</evidence>
<evidence type="ECO:0000256" key="13">
    <source>
        <dbReference type="ARBA" id="ARBA00022993"/>
    </source>
</evidence>
<keyword evidence="7 16" id="KW-0963">Cytoplasm</keyword>
<dbReference type="EMBL" id="AUVB01000079">
    <property type="protein sequence ID" value="KGE02919.1"/>
    <property type="molecule type" value="Genomic_DNA"/>
</dbReference>
<dbReference type="PANTHER" id="PTHR34265:SF1">
    <property type="entry name" value="TYPE III PANTOTHENATE KINASE"/>
    <property type="match status" value="1"/>
</dbReference>
<feature type="binding site" evidence="16">
    <location>
        <position position="123"/>
    </location>
    <ligand>
        <name>K(+)</name>
        <dbReference type="ChEBI" id="CHEBI:29103"/>
    </ligand>
</feature>
<keyword evidence="11 16" id="KW-0067">ATP-binding</keyword>
<dbReference type="NCBIfam" id="TIGR00671">
    <property type="entry name" value="baf"/>
    <property type="match status" value="1"/>
</dbReference>
<evidence type="ECO:0000256" key="4">
    <source>
        <dbReference type="ARBA" id="ARBA00005225"/>
    </source>
</evidence>
<feature type="binding site" evidence="16">
    <location>
        <position position="94"/>
    </location>
    <ligand>
        <name>substrate</name>
    </ligand>
</feature>
<evidence type="ECO:0000256" key="5">
    <source>
        <dbReference type="ARBA" id="ARBA00011738"/>
    </source>
</evidence>
<dbReference type="InterPro" id="IPR004619">
    <property type="entry name" value="Type_III_PanK"/>
</dbReference>
<evidence type="ECO:0000256" key="12">
    <source>
        <dbReference type="ARBA" id="ARBA00022958"/>
    </source>
</evidence>
<evidence type="ECO:0000256" key="14">
    <source>
        <dbReference type="ARBA" id="ARBA00038036"/>
    </source>
</evidence>
<dbReference type="GO" id="GO:0005737">
    <property type="term" value="C:cytoplasm"/>
    <property type="evidence" value="ECO:0007669"/>
    <property type="project" value="UniProtKB-SubCell"/>
</dbReference>
<dbReference type="RefSeq" id="WP_052094694.1">
    <property type="nucleotide sequence ID" value="NZ_KN234772.1"/>
</dbReference>
<comment type="subcellular location">
    <subcellularLocation>
        <location evidence="3 16">Cytoplasm</location>
    </subcellularLocation>
</comment>
<keyword evidence="8 16" id="KW-0808">Transferase</keyword>
<evidence type="ECO:0000256" key="6">
    <source>
        <dbReference type="ARBA" id="ARBA00012102"/>
    </source>
</evidence>
<dbReference type="UniPathway" id="UPA00241">
    <property type="reaction ID" value="UER00352"/>
</dbReference>
<feature type="binding site" evidence="16">
    <location>
        <begin position="101"/>
        <end position="104"/>
    </location>
    <ligand>
        <name>substrate</name>
    </ligand>
</feature>
<dbReference type="GO" id="GO:0015937">
    <property type="term" value="P:coenzyme A biosynthetic process"/>
    <property type="evidence" value="ECO:0007669"/>
    <property type="project" value="UniProtKB-UniRule"/>
</dbReference>
<comment type="cofactor">
    <cofactor evidence="2">
        <name>K(+)</name>
        <dbReference type="ChEBI" id="CHEBI:29103"/>
    </cofactor>
</comment>
<dbReference type="HOGENOM" id="CLU_066627_0_1_6"/>
<evidence type="ECO:0000313" key="17">
    <source>
        <dbReference type="EMBL" id="KGE02919.1"/>
    </source>
</evidence>
<evidence type="ECO:0000256" key="8">
    <source>
        <dbReference type="ARBA" id="ARBA00022679"/>
    </source>
</evidence>